<gene>
    <name evidence="15" type="ORF">CPB83DRAFT_852258</name>
</gene>
<dbReference type="GO" id="GO:0008311">
    <property type="term" value="F:double-stranded DNA 3'-5' DNA exonuclease activity"/>
    <property type="evidence" value="ECO:0007669"/>
    <property type="project" value="TreeGrafter"/>
</dbReference>
<dbReference type="GO" id="GO:0006284">
    <property type="term" value="P:base-excision repair"/>
    <property type="evidence" value="ECO:0007669"/>
    <property type="project" value="TreeGrafter"/>
</dbReference>
<evidence type="ECO:0000256" key="5">
    <source>
        <dbReference type="ARBA" id="ARBA00022801"/>
    </source>
</evidence>
<feature type="region of interest" description="Disordered" evidence="13">
    <location>
        <begin position="588"/>
        <end position="613"/>
    </location>
</feature>
<comment type="similarity">
    <text evidence="1">Belongs to the DNA repair enzymes AP/ExoA family.</text>
</comment>
<dbReference type="EMBL" id="MU157845">
    <property type="protein sequence ID" value="KAF9529515.1"/>
    <property type="molecule type" value="Genomic_DNA"/>
</dbReference>
<evidence type="ECO:0000256" key="9">
    <source>
        <dbReference type="PIRSR" id="PIRSR604808-1"/>
    </source>
</evidence>
<keyword evidence="4 12" id="KW-0863">Zinc-finger</keyword>
<dbReference type="GO" id="GO:0003906">
    <property type="term" value="F:DNA-(apurinic or apyrimidinic site) endonuclease activity"/>
    <property type="evidence" value="ECO:0007669"/>
    <property type="project" value="TreeGrafter"/>
</dbReference>
<protein>
    <recommendedName>
        <fullName evidence="2">DNA-(apurinic or apyrimidinic site) endonuclease 2</fullName>
    </recommendedName>
</protein>
<keyword evidence="8" id="KW-0539">Nucleus</keyword>
<dbReference type="Pfam" id="PF03372">
    <property type="entry name" value="Exo_endo_phos"/>
    <property type="match status" value="1"/>
</dbReference>
<accession>A0A9P6EI61</accession>
<dbReference type="PROSITE" id="PS51999">
    <property type="entry name" value="ZF_GRF"/>
    <property type="match status" value="1"/>
</dbReference>
<dbReference type="InterPro" id="IPR010666">
    <property type="entry name" value="Znf_GRF"/>
</dbReference>
<keyword evidence="5" id="KW-0378">Hydrolase</keyword>
<keyword evidence="3 10" id="KW-0479">Metal-binding</keyword>
<comment type="cofactor">
    <cofactor evidence="10">
        <name>Mg(2+)</name>
        <dbReference type="ChEBI" id="CHEBI:18420"/>
    </cofactor>
    <cofactor evidence="10">
        <name>Mn(2+)</name>
        <dbReference type="ChEBI" id="CHEBI:29035"/>
    </cofactor>
    <text evidence="10">Probably binds two magnesium or manganese ions per subunit.</text>
</comment>
<feature type="binding site" evidence="10">
    <location>
        <position position="308"/>
    </location>
    <ligand>
        <name>Mg(2+)</name>
        <dbReference type="ChEBI" id="CHEBI:18420"/>
        <label>1</label>
    </ligand>
</feature>
<feature type="region of interest" description="Disordered" evidence="13">
    <location>
        <begin position="377"/>
        <end position="500"/>
    </location>
</feature>
<evidence type="ECO:0000256" key="10">
    <source>
        <dbReference type="PIRSR" id="PIRSR604808-2"/>
    </source>
</evidence>
<proteinExistence type="inferred from homology"/>
<keyword evidence="16" id="KW-1185">Reference proteome</keyword>
<dbReference type="AlphaFoldDB" id="A0A9P6EI61"/>
<evidence type="ECO:0000256" key="6">
    <source>
        <dbReference type="ARBA" id="ARBA00022833"/>
    </source>
</evidence>
<dbReference type="PROSITE" id="PS51435">
    <property type="entry name" value="AP_NUCLEASE_F1_4"/>
    <property type="match status" value="1"/>
</dbReference>
<evidence type="ECO:0000313" key="16">
    <source>
        <dbReference type="Proteomes" id="UP000807306"/>
    </source>
</evidence>
<dbReference type="CDD" id="cd09088">
    <property type="entry name" value="Ape2-like_AP-endo"/>
    <property type="match status" value="1"/>
</dbReference>
<dbReference type="SUPFAM" id="SSF56219">
    <property type="entry name" value="DNase I-like"/>
    <property type="match status" value="1"/>
</dbReference>
<feature type="binding site" evidence="10">
    <location>
        <position position="193"/>
    </location>
    <ligand>
        <name>Mg(2+)</name>
        <dbReference type="ChEBI" id="CHEBI:18420"/>
        <label>1</label>
    </ligand>
</feature>
<name>A0A9P6EI61_9AGAR</name>
<evidence type="ECO:0000256" key="13">
    <source>
        <dbReference type="SAM" id="MobiDB-lite"/>
    </source>
</evidence>
<evidence type="ECO:0000259" key="14">
    <source>
        <dbReference type="PROSITE" id="PS51999"/>
    </source>
</evidence>
<evidence type="ECO:0000256" key="2">
    <source>
        <dbReference type="ARBA" id="ARBA00013541"/>
    </source>
</evidence>
<feature type="active site" description="Proton acceptor" evidence="9">
    <location>
        <position position="308"/>
    </location>
</feature>
<keyword evidence="10" id="KW-0464">Manganese</keyword>
<dbReference type="GO" id="GO:0005634">
    <property type="term" value="C:nucleus"/>
    <property type="evidence" value="ECO:0007669"/>
    <property type="project" value="TreeGrafter"/>
</dbReference>
<evidence type="ECO:0000256" key="3">
    <source>
        <dbReference type="ARBA" id="ARBA00022723"/>
    </source>
</evidence>
<feature type="compositionally biased region" description="Polar residues" evidence="13">
    <location>
        <begin position="460"/>
        <end position="471"/>
    </location>
</feature>
<comment type="caution">
    <text evidence="15">The sequence shown here is derived from an EMBL/GenBank/DDBJ whole genome shotgun (WGS) entry which is preliminary data.</text>
</comment>
<keyword evidence="15" id="KW-0255">Endonuclease</keyword>
<feature type="binding site" evidence="10">
    <location>
        <position position="7"/>
    </location>
    <ligand>
        <name>Mg(2+)</name>
        <dbReference type="ChEBI" id="CHEBI:18420"/>
        <label>1</label>
    </ligand>
</feature>
<evidence type="ECO:0000256" key="11">
    <source>
        <dbReference type="PIRSR" id="PIRSR604808-3"/>
    </source>
</evidence>
<keyword evidence="6" id="KW-0862">Zinc</keyword>
<feature type="compositionally biased region" description="Low complexity" evidence="13">
    <location>
        <begin position="377"/>
        <end position="391"/>
    </location>
</feature>
<reference evidence="15" key="1">
    <citation type="submission" date="2020-11" db="EMBL/GenBank/DDBJ databases">
        <authorList>
            <consortium name="DOE Joint Genome Institute"/>
            <person name="Ahrendt S."/>
            <person name="Riley R."/>
            <person name="Andreopoulos W."/>
            <person name="Labutti K."/>
            <person name="Pangilinan J."/>
            <person name="Ruiz-Duenas F.J."/>
            <person name="Barrasa J.M."/>
            <person name="Sanchez-Garcia M."/>
            <person name="Camarero S."/>
            <person name="Miyauchi S."/>
            <person name="Serrano A."/>
            <person name="Linde D."/>
            <person name="Babiker R."/>
            <person name="Drula E."/>
            <person name="Ayuso-Fernandez I."/>
            <person name="Pacheco R."/>
            <person name="Padilla G."/>
            <person name="Ferreira P."/>
            <person name="Barriuso J."/>
            <person name="Kellner H."/>
            <person name="Castanera R."/>
            <person name="Alfaro M."/>
            <person name="Ramirez L."/>
            <person name="Pisabarro A.G."/>
            <person name="Kuo A."/>
            <person name="Tritt A."/>
            <person name="Lipzen A."/>
            <person name="He G."/>
            <person name="Yan M."/>
            <person name="Ng V."/>
            <person name="Cullen D."/>
            <person name="Martin F."/>
            <person name="Rosso M.-N."/>
            <person name="Henrissat B."/>
            <person name="Hibbett D."/>
            <person name="Martinez A.T."/>
            <person name="Grigoriev I.V."/>
        </authorList>
    </citation>
    <scope>NUCLEOTIDE SEQUENCE</scope>
    <source>
        <strain evidence="15">CBS 506.95</strain>
    </source>
</reference>
<sequence length="638" mass="70596">MRLLTWNINGVRTLPQYHPWNTLKTFDDILNHLEADIICFQEMKSSRQGLPKAVAIPPSFESFFSFPVKKSGYSGVATYIRRNTALPIKAEEGLTGIIQPRPPFRADERISDSDLYPPEFPDDTEEVDYTDLDSEGRAIVIDLGLFVLINLYCPNDGTGTEERDRFKMQYHRLVEKRARDLISEGRHVIIVGDLNACASVEDHCEGRLMVERGLAEGLEGEEGFWGKDSRRWMRDVLVQEDGQGSGCMVDIVRKFWPDRKGMYTCWNTKISARASNYGTRIDFILVTPGLVPWIKSADIQPHIKGSDHCPVFVDFHDEILSSEGSSIQLRDLLGAQVPAGTPLPEPPRIAAKHWDEHKQKLLSTFFVKKADGAQDLPPTLLAAPPSSSAPSQCHSVPLTQSSPPETVVDPTEPPASQKSEPIASSLALTKRKSPPDSPPSVPVPTKKVKGRVSVKPTKTKAASQSTIATFFSQPKASSSTKPTSTPPSPKKPTVRLKSSNAVPLIEVDNLSSPISVPDEDADYQFALSLSQLEGNQQSMSSQSTTKDKGESKQAWTTLLAPTQIPKCTAHGEPAKEYTVNKPGPNKGKKFFICSRPVGPGYDKGRSERPREQVDPQYHCSFFKWSSDARKEMAKKETS</sequence>
<dbReference type="Pfam" id="PF06839">
    <property type="entry name" value="Zn_ribbon_GRF"/>
    <property type="match status" value="1"/>
</dbReference>
<evidence type="ECO:0000256" key="4">
    <source>
        <dbReference type="ARBA" id="ARBA00022771"/>
    </source>
</evidence>
<feature type="active site" description="Proton donor/acceptor" evidence="9">
    <location>
        <position position="193"/>
    </location>
</feature>
<feature type="site" description="Transition state stabilizer" evidence="11">
    <location>
        <position position="195"/>
    </location>
</feature>
<dbReference type="Proteomes" id="UP000807306">
    <property type="component" value="Unassembled WGS sequence"/>
</dbReference>
<feature type="compositionally biased region" description="Polar residues" evidence="13">
    <location>
        <begin position="392"/>
        <end position="402"/>
    </location>
</feature>
<dbReference type="InterPro" id="IPR004808">
    <property type="entry name" value="AP_endonuc_1"/>
</dbReference>
<keyword evidence="15" id="KW-0540">Nuclease</keyword>
<dbReference type="InterPro" id="IPR005135">
    <property type="entry name" value="Endo/exonuclease/phosphatase"/>
</dbReference>
<dbReference type="OrthoDB" id="391817at2759"/>
<feature type="active site" evidence="9">
    <location>
        <position position="152"/>
    </location>
</feature>
<feature type="binding site" evidence="10">
    <location>
        <position position="307"/>
    </location>
    <ligand>
        <name>Mg(2+)</name>
        <dbReference type="ChEBI" id="CHEBI:18420"/>
        <label>1</label>
    </ligand>
</feature>
<feature type="site" description="Interaction with DNA substrate" evidence="11">
    <location>
        <position position="308"/>
    </location>
</feature>
<feature type="binding site" evidence="10">
    <location>
        <position position="195"/>
    </location>
    <ligand>
        <name>Mg(2+)</name>
        <dbReference type="ChEBI" id="CHEBI:18420"/>
        <label>1</label>
    </ligand>
</feature>
<keyword evidence="7 10" id="KW-0460">Magnesium</keyword>
<dbReference type="PANTHER" id="PTHR22748">
    <property type="entry name" value="AP ENDONUCLEASE"/>
    <property type="match status" value="1"/>
</dbReference>
<evidence type="ECO:0000313" key="15">
    <source>
        <dbReference type="EMBL" id="KAF9529515.1"/>
    </source>
</evidence>
<feature type="site" description="Important for catalytic activity" evidence="11">
    <location>
        <position position="282"/>
    </location>
</feature>
<dbReference type="GO" id="GO:0008270">
    <property type="term" value="F:zinc ion binding"/>
    <property type="evidence" value="ECO:0007669"/>
    <property type="project" value="UniProtKB-KW"/>
</dbReference>
<feature type="compositionally biased region" description="Basic and acidic residues" evidence="13">
    <location>
        <begin position="602"/>
        <end position="613"/>
    </location>
</feature>
<feature type="compositionally biased region" description="Low complexity" evidence="13">
    <location>
        <begin position="472"/>
        <end position="483"/>
    </location>
</feature>
<feature type="compositionally biased region" description="Polar residues" evidence="13">
    <location>
        <begin position="532"/>
        <end position="544"/>
    </location>
</feature>
<evidence type="ECO:0000256" key="12">
    <source>
        <dbReference type="PROSITE-ProRule" id="PRU01343"/>
    </source>
</evidence>
<feature type="region of interest" description="Disordered" evidence="13">
    <location>
        <begin position="532"/>
        <end position="553"/>
    </location>
</feature>
<feature type="binding site" evidence="10">
    <location>
        <position position="42"/>
    </location>
    <ligand>
        <name>Mg(2+)</name>
        <dbReference type="ChEBI" id="CHEBI:18420"/>
        <label>1</label>
    </ligand>
</feature>
<dbReference type="Gene3D" id="3.60.10.10">
    <property type="entry name" value="Endonuclease/exonuclease/phosphatase"/>
    <property type="match status" value="1"/>
</dbReference>
<organism evidence="15 16">
    <name type="scientific">Crepidotus variabilis</name>
    <dbReference type="NCBI Taxonomy" id="179855"/>
    <lineage>
        <taxon>Eukaryota</taxon>
        <taxon>Fungi</taxon>
        <taxon>Dikarya</taxon>
        <taxon>Basidiomycota</taxon>
        <taxon>Agaricomycotina</taxon>
        <taxon>Agaricomycetes</taxon>
        <taxon>Agaricomycetidae</taxon>
        <taxon>Agaricales</taxon>
        <taxon>Agaricineae</taxon>
        <taxon>Crepidotaceae</taxon>
        <taxon>Crepidotus</taxon>
    </lineage>
</organism>
<feature type="domain" description="GRF-type" evidence="14">
    <location>
        <begin position="567"/>
        <end position="628"/>
    </location>
</feature>
<evidence type="ECO:0000256" key="8">
    <source>
        <dbReference type="ARBA" id="ARBA00023242"/>
    </source>
</evidence>
<evidence type="ECO:0000256" key="1">
    <source>
        <dbReference type="ARBA" id="ARBA00007092"/>
    </source>
</evidence>
<dbReference type="PANTHER" id="PTHR22748:SF4">
    <property type="entry name" value="DNA-(APURINIC OR APYRIMIDINIC SITE) ENDONUCLEASE 2"/>
    <property type="match status" value="1"/>
</dbReference>
<evidence type="ECO:0000256" key="7">
    <source>
        <dbReference type="ARBA" id="ARBA00022842"/>
    </source>
</evidence>
<dbReference type="InterPro" id="IPR036691">
    <property type="entry name" value="Endo/exonu/phosph_ase_sf"/>
</dbReference>
<dbReference type="GO" id="GO:0008081">
    <property type="term" value="F:phosphoric diester hydrolase activity"/>
    <property type="evidence" value="ECO:0007669"/>
    <property type="project" value="TreeGrafter"/>
</dbReference>